<dbReference type="Proteomes" id="UP000245626">
    <property type="component" value="Unassembled WGS sequence"/>
</dbReference>
<gene>
    <name evidence="1" type="ORF">IE53DRAFT_378985</name>
</gene>
<sequence>MIQSRSPSSIPKRQLELGQPDLELNGIPIGFIPDVGYDGGSPQSMTSINAWLSGRGKSATYGFYDQAAFGKIYKGEKILSIIDDLYNSGAILEAAIMPTGGWGGFTLQDDSQARAVCQVMKKFTDQGIQVRLRFAHEVNWYVTTGEYASGQDQGVSEFIVAFEQVAKACKDIAPSVKMWYSPNAADLTVYEKYLPNMSMVSIIGVDFYPEEPYSATAQYFIDTLKPFHDKYTSDAKGGIKLAVAEAGTHVANATLEDRIAWLKSITSDQVKQQLPNLVSITWYNALRQSDVLQNAIGSDFRILDPSPQSDRALNNTAFLSLFPSISPPVPASPPAPLPSPLSSSANSFGEAKPSVEKLGLLAALTLCFLGVTRFLHA</sequence>
<keyword evidence="2" id="KW-1185">Reference proteome</keyword>
<proteinExistence type="predicted"/>
<evidence type="ECO:0000313" key="1">
    <source>
        <dbReference type="EMBL" id="PWN51401.1"/>
    </source>
</evidence>
<reference evidence="1 2" key="1">
    <citation type="journal article" date="2018" name="Mol. Biol. Evol.">
        <title>Broad Genomic Sampling Reveals a Smut Pathogenic Ancestry of the Fungal Clade Ustilaginomycotina.</title>
        <authorList>
            <person name="Kijpornyongpan T."/>
            <person name="Mondo S.J."/>
            <person name="Barry K."/>
            <person name="Sandor L."/>
            <person name="Lee J."/>
            <person name="Lipzen A."/>
            <person name="Pangilinan J."/>
            <person name="LaButti K."/>
            <person name="Hainaut M."/>
            <person name="Henrissat B."/>
            <person name="Grigoriev I.V."/>
            <person name="Spatafora J.W."/>
            <person name="Aime M.C."/>
        </authorList>
    </citation>
    <scope>NUCLEOTIDE SEQUENCE [LARGE SCALE GENOMIC DNA]</scope>
    <source>
        <strain evidence="1 2">SA 807</strain>
    </source>
</reference>
<accession>A0ACD0P004</accession>
<protein>
    <submittedName>
        <fullName evidence="1">Uncharacterized protein</fullName>
    </submittedName>
</protein>
<organism evidence="1 2">
    <name type="scientific">Violaceomyces palustris</name>
    <dbReference type="NCBI Taxonomy" id="1673888"/>
    <lineage>
        <taxon>Eukaryota</taxon>
        <taxon>Fungi</taxon>
        <taxon>Dikarya</taxon>
        <taxon>Basidiomycota</taxon>
        <taxon>Ustilaginomycotina</taxon>
        <taxon>Ustilaginomycetes</taxon>
        <taxon>Violaceomycetales</taxon>
        <taxon>Violaceomycetaceae</taxon>
        <taxon>Violaceomyces</taxon>
    </lineage>
</organism>
<name>A0ACD0P004_9BASI</name>
<dbReference type="EMBL" id="KZ819846">
    <property type="protein sequence ID" value="PWN51401.1"/>
    <property type="molecule type" value="Genomic_DNA"/>
</dbReference>
<evidence type="ECO:0000313" key="2">
    <source>
        <dbReference type="Proteomes" id="UP000245626"/>
    </source>
</evidence>